<reference evidence="1" key="1">
    <citation type="submission" date="2014-07" db="EMBL/GenBank/DDBJ databases">
        <authorList>
            <person name="Hornung V.Bastian."/>
        </authorList>
    </citation>
    <scope>NUCLEOTIDE SEQUENCE</scope>
    <source>
        <strain evidence="1">PCE-S</strain>
    </source>
</reference>
<gene>
    <name evidence="1" type="ORF">DPCES_0487</name>
</gene>
<dbReference type="EMBL" id="LK996017">
    <property type="protein sequence ID" value="CDX00374.1"/>
    <property type="molecule type" value="Genomic_DNA"/>
</dbReference>
<dbReference type="PATRIC" id="fig|49338.4.peg.516"/>
<name>A0A098AV32_DESHA</name>
<accession>A0A098AV32</accession>
<dbReference type="Gene3D" id="3.30.2310.20">
    <property type="entry name" value="RelE-like"/>
    <property type="match status" value="1"/>
</dbReference>
<evidence type="ECO:0000313" key="1">
    <source>
        <dbReference type="EMBL" id="CDX00374.1"/>
    </source>
</evidence>
<dbReference type="SUPFAM" id="SSF143011">
    <property type="entry name" value="RelE-like"/>
    <property type="match status" value="1"/>
</dbReference>
<organism evidence="1">
    <name type="scientific">Desulfitobacterium hafniense</name>
    <name type="common">Desulfitobacterium frappieri</name>
    <dbReference type="NCBI Taxonomy" id="49338"/>
    <lineage>
        <taxon>Bacteria</taxon>
        <taxon>Bacillati</taxon>
        <taxon>Bacillota</taxon>
        <taxon>Clostridia</taxon>
        <taxon>Eubacteriales</taxon>
        <taxon>Desulfitobacteriaceae</taxon>
        <taxon>Desulfitobacterium</taxon>
    </lineage>
</organism>
<protein>
    <submittedName>
        <fullName evidence="1">Cytotoxic translational repressor</fullName>
    </submittedName>
</protein>
<proteinExistence type="predicted"/>
<dbReference type="InterPro" id="IPR035093">
    <property type="entry name" value="RelE/ParE_toxin_dom_sf"/>
</dbReference>
<sequence length="94" mass="11360">MKIKFTSRFKRSYSKLPKDIQLLFEDKIHQFKENWRHPSFRTHMLKGTNGIWSASLNMEYRFTFSFTIEVDAEGNTVCLLRDIGDHDHIYREPY</sequence>
<dbReference type="AlphaFoldDB" id="A0A098AV32"/>
<dbReference type="RefSeq" id="WP_208925223.1">
    <property type="nucleotide sequence ID" value="NZ_LK996017.1"/>
</dbReference>